<dbReference type="EMBL" id="PYMA01000001">
    <property type="protein sequence ID" value="PSW22043.1"/>
    <property type="molecule type" value="Genomic_DNA"/>
</dbReference>
<name>A0A2T3P0J3_9GAMM</name>
<sequence length="129" mass="14655">MNSYMNVLGWEDSDIPHRLWVEKQSDSRTRLCMKVVKDVEPEMLYLDLPVSQEKVLGAWQGKAFAVSDEFNDGTLYTQVRGLFNLDSGCVVWMVNHIQLPCGNKMSADKLTLIPNMNYQNGILLSKVDA</sequence>
<protein>
    <submittedName>
        <fullName evidence="1">Uncharacterized protein</fullName>
    </submittedName>
</protein>
<comment type="caution">
    <text evidence="1">The sequence shown here is derived from an EMBL/GenBank/DDBJ whole genome shotgun (WGS) entry which is preliminary data.</text>
</comment>
<evidence type="ECO:0000313" key="1">
    <source>
        <dbReference type="EMBL" id="PSW22043.1"/>
    </source>
</evidence>
<dbReference type="RefSeq" id="WP_107271502.1">
    <property type="nucleotide sequence ID" value="NZ_PYMA01000001.1"/>
</dbReference>
<evidence type="ECO:0000313" key="2">
    <source>
        <dbReference type="Proteomes" id="UP000241771"/>
    </source>
</evidence>
<dbReference type="Proteomes" id="UP000241771">
    <property type="component" value="Unassembled WGS sequence"/>
</dbReference>
<organism evidence="1 2">
    <name type="scientific">Photobacterium sanctipauli</name>
    <dbReference type="NCBI Taxonomy" id="1342794"/>
    <lineage>
        <taxon>Bacteria</taxon>
        <taxon>Pseudomonadati</taxon>
        <taxon>Pseudomonadota</taxon>
        <taxon>Gammaproteobacteria</taxon>
        <taxon>Vibrionales</taxon>
        <taxon>Vibrionaceae</taxon>
        <taxon>Photobacterium</taxon>
    </lineage>
</organism>
<proteinExistence type="predicted"/>
<gene>
    <name evidence="1" type="ORF">C9I98_01915</name>
</gene>
<keyword evidence="2" id="KW-1185">Reference proteome</keyword>
<accession>A0A2T3P0J3</accession>
<dbReference type="AlphaFoldDB" id="A0A2T3P0J3"/>
<reference evidence="1 2" key="1">
    <citation type="submission" date="2018-01" db="EMBL/GenBank/DDBJ databases">
        <title>Whole genome sequencing of Histamine producing bacteria.</title>
        <authorList>
            <person name="Butler K."/>
        </authorList>
    </citation>
    <scope>NUCLEOTIDE SEQUENCE [LARGE SCALE GENOMIC DNA]</scope>
    <source>
        <strain evidence="1 2">DSM 100436</strain>
    </source>
</reference>